<keyword evidence="1" id="KW-0472">Membrane</keyword>
<dbReference type="AlphaFoldDB" id="A0A484ZYV0"/>
<evidence type="ECO:0000313" key="2">
    <source>
        <dbReference type="EMBL" id="VFS50539.1"/>
    </source>
</evidence>
<protein>
    <submittedName>
        <fullName evidence="2">Uncharacterized protein</fullName>
    </submittedName>
</protein>
<dbReference type="EMBL" id="CAADJA010000002">
    <property type="protein sequence ID" value="VFS50539.1"/>
    <property type="molecule type" value="Genomic_DNA"/>
</dbReference>
<reference evidence="2 3" key="1">
    <citation type="submission" date="2019-03" db="EMBL/GenBank/DDBJ databases">
        <authorList>
            <consortium name="Pathogen Informatics"/>
        </authorList>
    </citation>
    <scope>NUCLEOTIDE SEQUENCE [LARGE SCALE GENOMIC DNA]</scope>
    <source>
        <strain evidence="2 3">NCTC12282</strain>
    </source>
</reference>
<dbReference type="Proteomes" id="UP000373449">
    <property type="component" value="Unassembled WGS sequence"/>
</dbReference>
<name>A0A484ZYV0_9GAMM</name>
<keyword evidence="1" id="KW-1133">Transmembrane helix</keyword>
<sequence length="42" mass="5002">MQRSILLMVVTQFILLIMLRSLMYMKLKMVRLLNIIYSAAEL</sequence>
<accession>A0A484ZYV0</accession>
<evidence type="ECO:0000313" key="3">
    <source>
        <dbReference type="Proteomes" id="UP000373449"/>
    </source>
</evidence>
<keyword evidence="1" id="KW-0812">Transmembrane</keyword>
<gene>
    <name evidence="2" type="ORF">NCTC12282_04560</name>
</gene>
<feature type="transmembrane region" description="Helical" evidence="1">
    <location>
        <begin position="6"/>
        <end position="25"/>
    </location>
</feature>
<proteinExistence type="predicted"/>
<evidence type="ECO:0000256" key="1">
    <source>
        <dbReference type="SAM" id="Phobius"/>
    </source>
</evidence>
<organism evidence="2 3">
    <name type="scientific">Budvicia aquatica</name>
    <dbReference type="NCBI Taxonomy" id="82979"/>
    <lineage>
        <taxon>Bacteria</taxon>
        <taxon>Pseudomonadati</taxon>
        <taxon>Pseudomonadota</taxon>
        <taxon>Gammaproteobacteria</taxon>
        <taxon>Enterobacterales</taxon>
        <taxon>Budviciaceae</taxon>
        <taxon>Budvicia</taxon>
    </lineage>
</organism>